<dbReference type="InterPro" id="IPR025359">
    <property type="entry name" value="SduA_C"/>
</dbReference>
<name>A0A7G6TZF7_9BRAD</name>
<reference evidence="3" key="1">
    <citation type="journal article" date="2020" name="Mol. Plant Microbe">
        <title>Rhizobial microsymbionts of the narrowly endemic Oxytropis species growing in Kamchatka are characterized by significant genetic diversity and possess a set of genes that are associated with T3SS and T6SS secretion systems and can affect the development of symbiosis.</title>
        <authorList>
            <person name="Safronova V."/>
            <person name="Guro P."/>
            <person name="Sazanova A."/>
            <person name="Kuznetsova I."/>
            <person name="Belimov A."/>
            <person name="Yakubov V."/>
            <person name="Chirak E."/>
            <person name="Afonin A."/>
            <person name="Gogolev Y."/>
            <person name="Andronov E."/>
            <person name="Tikhonovich I."/>
        </authorList>
    </citation>
    <scope>NUCLEOTIDE SEQUENCE [LARGE SCALE GENOMIC DNA]</scope>
    <source>
        <strain evidence="3">581</strain>
    </source>
</reference>
<dbReference type="Pfam" id="PF14082">
    <property type="entry name" value="SduA_C"/>
    <property type="match status" value="1"/>
</dbReference>
<protein>
    <submittedName>
        <fullName evidence="2">DUF4263 domain-containing protein</fullName>
    </submittedName>
</protein>
<dbReference type="EMBL" id="CP050292">
    <property type="protein sequence ID" value="QND72139.1"/>
    <property type="molecule type" value="Genomic_DNA"/>
</dbReference>
<dbReference type="KEGG" id="trb:HB776_13605"/>
<sequence length="73" mass="8619">MICRRTGDCRSGAFILVIGSRDEFSDSDNARDANIRRDTFELFRRENRTIDIVTYDELLERARFITRDRQTAT</sequence>
<evidence type="ECO:0000259" key="1">
    <source>
        <dbReference type="Pfam" id="PF14082"/>
    </source>
</evidence>
<evidence type="ECO:0000313" key="3">
    <source>
        <dbReference type="Proteomes" id="UP000515291"/>
    </source>
</evidence>
<organism evidence="2 3">
    <name type="scientific">Tardiphaga robiniae</name>
    <dbReference type="NCBI Taxonomy" id="943830"/>
    <lineage>
        <taxon>Bacteria</taxon>
        <taxon>Pseudomonadati</taxon>
        <taxon>Pseudomonadota</taxon>
        <taxon>Alphaproteobacteria</taxon>
        <taxon>Hyphomicrobiales</taxon>
        <taxon>Nitrobacteraceae</taxon>
        <taxon>Tardiphaga</taxon>
    </lineage>
</organism>
<dbReference type="AlphaFoldDB" id="A0A7G6TZF7"/>
<proteinExistence type="predicted"/>
<evidence type="ECO:0000313" key="2">
    <source>
        <dbReference type="EMBL" id="QND72139.1"/>
    </source>
</evidence>
<feature type="domain" description="Shedu protein SduA C-terminal" evidence="1">
    <location>
        <begin position="15"/>
        <end position="59"/>
    </location>
</feature>
<gene>
    <name evidence="2" type="ORF">HB776_13605</name>
</gene>
<dbReference type="Proteomes" id="UP000515291">
    <property type="component" value="Chromosome"/>
</dbReference>
<accession>A0A7G6TZF7</accession>